<protein>
    <submittedName>
        <fullName evidence="1">Uncharacterized protein</fullName>
    </submittedName>
</protein>
<dbReference type="Proteomes" id="UP001303046">
    <property type="component" value="Unassembled WGS sequence"/>
</dbReference>
<gene>
    <name evidence="1" type="primary">Necator_chrX.g26554</name>
    <name evidence="1" type="ORF">RB195_026387</name>
</gene>
<name>A0ABR1EWV7_NECAM</name>
<evidence type="ECO:0000313" key="1">
    <source>
        <dbReference type="EMBL" id="KAK6767083.1"/>
    </source>
</evidence>
<accession>A0ABR1EWV7</accession>
<organism evidence="1 2">
    <name type="scientific">Necator americanus</name>
    <name type="common">Human hookworm</name>
    <dbReference type="NCBI Taxonomy" id="51031"/>
    <lineage>
        <taxon>Eukaryota</taxon>
        <taxon>Metazoa</taxon>
        <taxon>Ecdysozoa</taxon>
        <taxon>Nematoda</taxon>
        <taxon>Chromadorea</taxon>
        <taxon>Rhabditida</taxon>
        <taxon>Rhabditina</taxon>
        <taxon>Rhabditomorpha</taxon>
        <taxon>Strongyloidea</taxon>
        <taxon>Ancylostomatidae</taxon>
        <taxon>Bunostominae</taxon>
        <taxon>Necator</taxon>
    </lineage>
</organism>
<sequence length="148" mass="17456">MESCHVPAPDARVEANKHYSQDTTHTFLYFIDVVVMDKTTVRFYTNNKKSKLALGITSFTKIFYSFRTNIWKVNERKPSAARYLQIIKVDNRDRVDNRVFDTTFLHSLPGSFPWKITCEQHSQKIFRPHCKIWIHKGKMFPDKILASE</sequence>
<dbReference type="EMBL" id="JAVFWL010000006">
    <property type="protein sequence ID" value="KAK6767083.1"/>
    <property type="molecule type" value="Genomic_DNA"/>
</dbReference>
<reference evidence="1 2" key="1">
    <citation type="submission" date="2023-08" db="EMBL/GenBank/DDBJ databases">
        <title>A Necator americanus chromosomal reference genome.</title>
        <authorList>
            <person name="Ilik V."/>
            <person name="Petrzelkova K.J."/>
            <person name="Pardy F."/>
            <person name="Fuh T."/>
            <person name="Niatou-Singa F.S."/>
            <person name="Gouil Q."/>
            <person name="Baker L."/>
            <person name="Ritchie M.E."/>
            <person name="Jex A.R."/>
            <person name="Gazzola D."/>
            <person name="Li H."/>
            <person name="Toshio Fujiwara R."/>
            <person name="Zhan B."/>
            <person name="Aroian R.V."/>
            <person name="Pafco B."/>
            <person name="Schwarz E.M."/>
        </authorList>
    </citation>
    <scope>NUCLEOTIDE SEQUENCE [LARGE SCALE GENOMIC DNA]</scope>
    <source>
        <strain evidence="1 2">Aroian</strain>
        <tissue evidence="1">Whole animal</tissue>
    </source>
</reference>
<evidence type="ECO:0000313" key="2">
    <source>
        <dbReference type="Proteomes" id="UP001303046"/>
    </source>
</evidence>
<proteinExistence type="predicted"/>
<comment type="caution">
    <text evidence="1">The sequence shown here is derived from an EMBL/GenBank/DDBJ whole genome shotgun (WGS) entry which is preliminary data.</text>
</comment>
<keyword evidence="2" id="KW-1185">Reference proteome</keyword>